<reference evidence="15 16" key="1">
    <citation type="submission" date="2023-10" db="EMBL/GenBank/DDBJ databases">
        <title>Genomes of two closely related lineages of the louse Polyplax serrata with different host specificities.</title>
        <authorList>
            <person name="Martinu J."/>
            <person name="Tarabai H."/>
            <person name="Stefka J."/>
            <person name="Hypsa V."/>
        </authorList>
    </citation>
    <scope>NUCLEOTIDE SEQUENCE [LARGE SCALE GENOMIC DNA]</scope>
    <source>
        <strain evidence="15">HR10_N</strain>
    </source>
</reference>
<dbReference type="InterPro" id="IPR017907">
    <property type="entry name" value="Znf_RING_CS"/>
</dbReference>
<evidence type="ECO:0000313" key="15">
    <source>
        <dbReference type="EMBL" id="KAK6636066.1"/>
    </source>
</evidence>
<dbReference type="Pfam" id="PF01485">
    <property type="entry name" value="IBR"/>
    <property type="match status" value="1"/>
</dbReference>
<dbReference type="SMART" id="SM00591">
    <property type="entry name" value="RWD"/>
    <property type="match status" value="1"/>
</dbReference>
<dbReference type="Pfam" id="PF22191">
    <property type="entry name" value="IBR_1"/>
    <property type="match status" value="1"/>
</dbReference>
<evidence type="ECO:0000256" key="2">
    <source>
        <dbReference type="ARBA" id="ARBA00004906"/>
    </source>
</evidence>
<evidence type="ECO:0000259" key="14">
    <source>
        <dbReference type="PROSITE" id="PS51873"/>
    </source>
</evidence>
<dbReference type="SMART" id="SM00647">
    <property type="entry name" value="IBR"/>
    <property type="match status" value="2"/>
</dbReference>
<dbReference type="InterPro" id="IPR031127">
    <property type="entry name" value="E3_UB_ligase_RBR"/>
</dbReference>
<evidence type="ECO:0000259" key="12">
    <source>
        <dbReference type="PROSITE" id="PS50089"/>
    </source>
</evidence>
<gene>
    <name evidence="15" type="ORF">RUM43_009718</name>
</gene>
<dbReference type="EMBL" id="JAWJWE010000004">
    <property type="protein sequence ID" value="KAK6636066.1"/>
    <property type="molecule type" value="Genomic_DNA"/>
</dbReference>
<dbReference type="SUPFAM" id="SSF54495">
    <property type="entry name" value="UBC-like"/>
    <property type="match status" value="1"/>
</dbReference>
<dbReference type="GO" id="GO:0008270">
    <property type="term" value="F:zinc ion binding"/>
    <property type="evidence" value="ECO:0007669"/>
    <property type="project" value="UniProtKB-KW"/>
</dbReference>
<evidence type="ECO:0000256" key="3">
    <source>
        <dbReference type="ARBA" id="ARBA00012251"/>
    </source>
</evidence>
<dbReference type="GO" id="GO:0061630">
    <property type="term" value="F:ubiquitin protein ligase activity"/>
    <property type="evidence" value="ECO:0007669"/>
    <property type="project" value="UniProtKB-EC"/>
</dbReference>
<proteinExistence type="inferred from homology"/>
<keyword evidence="9" id="KW-0862">Zinc</keyword>
<evidence type="ECO:0000256" key="6">
    <source>
        <dbReference type="ARBA" id="ARBA00022737"/>
    </source>
</evidence>
<keyword evidence="6" id="KW-0677">Repeat</keyword>
<feature type="domain" description="RING-type" evidence="14">
    <location>
        <begin position="286"/>
        <end position="527"/>
    </location>
</feature>
<dbReference type="InterPro" id="IPR013083">
    <property type="entry name" value="Znf_RING/FYVE/PHD"/>
</dbReference>
<dbReference type="CDD" id="cd20354">
    <property type="entry name" value="Rcat_RBR_RNF14"/>
    <property type="match status" value="1"/>
</dbReference>
<dbReference type="Gene3D" id="1.20.120.1750">
    <property type="match status" value="1"/>
</dbReference>
<evidence type="ECO:0000256" key="10">
    <source>
        <dbReference type="ARBA" id="ARBA00044508"/>
    </source>
</evidence>
<dbReference type="InterPro" id="IPR031128">
    <property type="entry name" value="RNF14_RING-HC_Zfn"/>
</dbReference>
<dbReference type="SMART" id="SM00184">
    <property type="entry name" value="RING"/>
    <property type="match status" value="1"/>
</dbReference>
<dbReference type="CDD" id="cd20341">
    <property type="entry name" value="BRcat_RBR_RNF14"/>
    <property type="match status" value="1"/>
</dbReference>
<dbReference type="InterPro" id="IPR006575">
    <property type="entry name" value="RWD_dom"/>
</dbReference>
<dbReference type="Gene3D" id="3.30.40.10">
    <property type="entry name" value="Zinc/RING finger domain, C3HC4 (zinc finger)"/>
    <property type="match status" value="1"/>
</dbReference>
<evidence type="ECO:0000256" key="8">
    <source>
        <dbReference type="ARBA" id="ARBA00022786"/>
    </source>
</evidence>
<evidence type="ECO:0000259" key="13">
    <source>
        <dbReference type="PROSITE" id="PS50908"/>
    </source>
</evidence>
<evidence type="ECO:0000256" key="1">
    <source>
        <dbReference type="ARBA" id="ARBA00001798"/>
    </source>
</evidence>
<keyword evidence="5" id="KW-0479">Metal-binding</keyword>
<dbReference type="InterPro" id="IPR002867">
    <property type="entry name" value="IBR_dom"/>
</dbReference>
<dbReference type="CDD" id="cd23820">
    <property type="entry name" value="RWD_RNF14"/>
    <property type="match status" value="1"/>
</dbReference>
<comment type="similarity">
    <text evidence="10">Belongs to the RBR family. RNF14 subfamily.</text>
</comment>
<protein>
    <recommendedName>
        <fullName evidence="3">RBR-type E3 ubiquitin transferase</fullName>
        <ecNumber evidence="3">2.3.2.31</ecNumber>
    </recommendedName>
</protein>
<evidence type="ECO:0000256" key="11">
    <source>
        <dbReference type="PROSITE-ProRule" id="PRU00175"/>
    </source>
</evidence>
<name>A0AAN8PJL3_POLSC</name>
<keyword evidence="8" id="KW-0833">Ubl conjugation pathway</keyword>
<evidence type="ECO:0000256" key="9">
    <source>
        <dbReference type="ARBA" id="ARBA00022833"/>
    </source>
</evidence>
<feature type="domain" description="RWD" evidence="13">
    <location>
        <begin position="8"/>
        <end position="136"/>
    </location>
</feature>
<dbReference type="InterPro" id="IPR047548">
    <property type="entry name" value="Rcat_RBR_RNF14"/>
</dbReference>
<sequence length="571" mass="66707">MDRSAQMDEIDSLKSIYYNEEFQVTWNSDQNDKIQAIFWAFNKLPDDYSIKYLDVLGSHDPCYMKVKYLPPIELRLTFPEDYPSKNPPEFVISCQWLPKSKISLLCKKLDDIWTEYGAVEIVYIWSDFLKNDALDFLGFANELDLRELCCKHLSFMQKLKENKEDNIMRKQETYSQEAAALKEIISNGTCSDTVNVGEIDTKNLPGTSVNQRVKNIKVYKDCHNKYRKEFPYCRQKYVNKNSGRRKSYNKNKFDQRAVLDLNLKTSPLRLLENYNAEREVVQFLKNFYTCNICFSDKLGKDCTKFHGCNHVFCINCIRSYFTIKIKEGTVQSIKCPEDQCTSEALPSHIKELVSEELFAKYDTVLLNTALDTLSDIIYCPRQLCQYPVSWEPHEKMASCPNCQYVFCVTCKMVYHGVEPCHFKSSDVMKLIDEYENASADVKSKLESKYGKKNLENLVNNSKAEAWIKENSKTCPKCYVAIEKAQGCNKMVCWKCNAFFCWLCGALLDANNPYFHYRDPNSKCENKLFYLMYDAEDEDEDEDDWDLVNNGDEFPNDGYEYDENDLMEYIPH</sequence>
<dbReference type="FunFam" id="3.30.40.10:FF:000137">
    <property type="entry name" value="RanBP-type and C3HC4-type zinc finger-containing protein 1"/>
    <property type="match status" value="1"/>
</dbReference>
<dbReference type="GO" id="GO:0016567">
    <property type="term" value="P:protein ubiquitination"/>
    <property type="evidence" value="ECO:0007669"/>
    <property type="project" value="InterPro"/>
</dbReference>
<dbReference type="CDD" id="cd16628">
    <property type="entry name" value="RING-HC_RBR_RNF14"/>
    <property type="match status" value="1"/>
</dbReference>
<dbReference type="InterPro" id="IPR001841">
    <property type="entry name" value="Znf_RING"/>
</dbReference>
<dbReference type="PROSITE" id="PS50089">
    <property type="entry name" value="ZF_RING_2"/>
    <property type="match status" value="1"/>
</dbReference>
<dbReference type="Proteomes" id="UP001372834">
    <property type="component" value="Unassembled WGS sequence"/>
</dbReference>
<comment type="caution">
    <text evidence="15">The sequence shown here is derived from an EMBL/GenBank/DDBJ whole genome shotgun (WGS) entry which is preliminary data.</text>
</comment>
<comment type="catalytic activity">
    <reaction evidence="1">
        <text>[E2 ubiquitin-conjugating enzyme]-S-ubiquitinyl-L-cysteine + [acceptor protein]-L-lysine = [E2 ubiquitin-conjugating enzyme]-L-cysteine + [acceptor protein]-N(6)-ubiquitinyl-L-lysine.</text>
        <dbReference type="EC" id="2.3.2.31"/>
    </reaction>
</comment>
<organism evidence="15 16">
    <name type="scientific">Polyplax serrata</name>
    <name type="common">Common mouse louse</name>
    <dbReference type="NCBI Taxonomy" id="468196"/>
    <lineage>
        <taxon>Eukaryota</taxon>
        <taxon>Metazoa</taxon>
        <taxon>Ecdysozoa</taxon>
        <taxon>Arthropoda</taxon>
        <taxon>Hexapoda</taxon>
        <taxon>Insecta</taxon>
        <taxon>Pterygota</taxon>
        <taxon>Neoptera</taxon>
        <taxon>Paraneoptera</taxon>
        <taxon>Psocodea</taxon>
        <taxon>Troctomorpha</taxon>
        <taxon>Phthiraptera</taxon>
        <taxon>Anoplura</taxon>
        <taxon>Polyplacidae</taxon>
        <taxon>Polyplax</taxon>
    </lineage>
</organism>
<keyword evidence="4" id="KW-0808">Transferase</keyword>
<evidence type="ECO:0000256" key="7">
    <source>
        <dbReference type="ARBA" id="ARBA00022771"/>
    </source>
</evidence>
<dbReference type="Gene3D" id="3.10.110.10">
    <property type="entry name" value="Ubiquitin Conjugating Enzyme"/>
    <property type="match status" value="1"/>
</dbReference>
<dbReference type="EC" id="2.3.2.31" evidence="3"/>
<dbReference type="PANTHER" id="PTHR11685">
    <property type="entry name" value="RBR FAMILY RING FINGER AND IBR DOMAIN-CONTAINING"/>
    <property type="match status" value="1"/>
</dbReference>
<dbReference type="SUPFAM" id="SSF57850">
    <property type="entry name" value="RING/U-box"/>
    <property type="match status" value="3"/>
</dbReference>
<feature type="domain" description="RING-type" evidence="12">
    <location>
        <begin position="290"/>
        <end position="339"/>
    </location>
</feature>
<dbReference type="PROSITE" id="PS50908">
    <property type="entry name" value="RWD"/>
    <property type="match status" value="1"/>
</dbReference>
<evidence type="ECO:0000256" key="5">
    <source>
        <dbReference type="ARBA" id="ARBA00022723"/>
    </source>
</evidence>
<dbReference type="Pfam" id="PF05773">
    <property type="entry name" value="RWD"/>
    <property type="match status" value="1"/>
</dbReference>
<dbReference type="PROSITE" id="PS51873">
    <property type="entry name" value="TRIAD"/>
    <property type="match status" value="1"/>
</dbReference>
<evidence type="ECO:0000313" key="16">
    <source>
        <dbReference type="Proteomes" id="UP001372834"/>
    </source>
</evidence>
<accession>A0AAN8PJL3</accession>
<dbReference type="InterPro" id="IPR044066">
    <property type="entry name" value="TRIAD_supradom"/>
</dbReference>
<dbReference type="AlphaFoldDB" id="A0AAN8PJL3"/>
<dbReference type="Gene3D" id="2.20.25.20">
    <property type="match status" value="1"/>
</dbReference>
<dbReference type="PROSITE" id="PS00518">
    <property type="entry name" value="ZF_RING_1"/>
    <property type="match status" value="1"/>
</dbReference>
<comment type="pathway">
    <text evidence="2">Protein modification; protein ubiquitination.</text>
</comment>
<keyword evidence="7 11" id="KW-0863">Zinc-finger</keyword>
<dbReference type="InterPro" id="IPR016135">
    <property type="entry name" value="UBQ-conjugating_enzyme/RWD"/>
</dbReference>
<evidence type="ECO:0000256" key="4">
    <source>
        <dbReference type="ARBA" id="ARBA00022679"/>
    </source>
</evidence>